<evidence type="ECO:0000256" key="2">
    <source>
        <dbReference type="ARBA" id="ARBA00001974"/>
    </source>
</evidence>
<comment type="cofactor">
    <cofactor evidence="18">
        <name>Mo-molybdopterin</name>
        <dbReference type="ChEBI" id="CHEBI:71302"/>
    </cofactor>
    <text evidence="18">Binds 1 Mo-molybdopterin (Mo-MPT) cofactor per subunit.</text>
</comment>
<organism evidence="22 23">
    <name type="scientific">Talaromyces proteolyticus</name>
    <dbReference type="NCBI Taxonomy" id="1131652"/>
    <lineage>
        <taxon>Eukaryota</taxon>
        <taxon>Fungi</taxon>
        <taxon>Dikarya</taxon>
        <taxon>Ascomycota</taxon>
        <taxon>Pezizomycotina</taxon>
        <taxon>Eurotiomycetes</taxon>
        <taxon>Eurotiomycetidae</taxon>
        <taxon>Eurotiales</taxon>
        <taxon>Trichocomaceae</taxon>
        <taxon>Talaromyces</taxon>
        <taxon>Talaromyces sect. Bacilispori</taxon>
    </lineage>
</organism>
<keyword evidence="23" id="KW-1185">Reference proteome</keyword>
<dbReference type="InterPro" id="IPR012137">
    <property type="entry name" value="Nitr_rd_NADH"/>
</dbReference>
<accession>A0AAD4Q181</accession>
<dbReference type="GO" id="GO:0050464">
    <property type="term" value="F:nitrate reductase (NADPH) activity"/>
    <property type="evidence" value="ECO:0007669"/>
    <property type="project" value="UniProtKB-EC"/>
</dbReference>
<dbReference type="InterPro" id="IPR018506">
    <property type="entry name" value="Cyt_B5_heme-BS"/>
</dbReference>
<dbReference type="Gene3D" id="3.90.420.10">
    <property type="entry name" value="Oxidoreductase, molybdopterin-binding domain"/>
    <property type="match status" value="1"/>
</dbReference>
<evidence type="ECO:0000259" key="20">
    <source>
        <dbReference type="PROSITE" id="PS50255"/>
    </source>
</evidence>
<dbReference type="SUPFAM" id="SSF81296">
    <property type="entry name" value="E set domains"/>
    <property type="match status" value="1"/>
</dbReference>
<dbReference type="Proteomes" id="UP001201262">
    <property type="component" value="Unassembled WGS sequence"/>
</dbReference>
<reference evidence="22" key="1">
    <citation type="submission" date="2021-12" db="EMBL/GenBank/DDBJ databases">
        <title>Convergent genome expansion in fungi linked to evolution of root-endophyte symbiosis.</title>
        <authorList>
            <consortium name="DOE Joint Genome Institute"/>
            <person name="Ke Y.-H."/>
            <person name="Bonito G."/>
            <person name="Liao H.-L."/>
            <person name="Looney B."/>
            <person name="Rojas-Flechas A."/>
            <person name="Nash J."/>
            <person name="Hameed K."/>
            <person name="Schadt C."/>
            <person name="Martin F."/>
            <person name="Crous P.W."/>
            <person name="Miettinen O."/>
            <person name="Magnuson J.K."/>
            <person name="Labbe J."/>
            <person name="Jacobson D."/>
            <person name="Doktycz M.J."/>
            <person name="Veneault-Fourrey C."/>
            <person name="Kuo A."/>
            <person name="Mondo S."/>
            <person name="Calhoun S."/>
            <person name="Riley R."/>
            <person name="Ohm R."/>
            <person name="LaButti K."/>
            <person name="Andreopoulos B."/>
            <person name="Pangilinan J."/>
            <person name="Nolan M."/>
            <person name="Tritt A."/>
            <person name="Clum A."/>
            <person name="Lipzen A."/>
            <person name="Daum C."/>
            <person name="Barry K."/>
            <person name="Grigoriev I.V."/>
            <person name="Vilgalys R."/>
        </authorList>
    </citation>
    <scope>NUCLEOTIDE SEQUENCE</scope>
    <source>
        <strain evidence="22">PMI_201</strain>
    </source>
</reference>
<evidence type="ECO:0000256" key="15">
    <source>
        <dbReference type="ARBA" id="ARBA00023157"/>
    </source>
</evidence>
<evidence type="ECO:0000256" key="17">
    <source>
        <dbReference type="PIRNR" id="PIRNR000233"/>
    </source>
</evidence>
<dbReference type="Gene3D" id="3.10.120.10">
    <property type="entry name" value="Cytochrome b5-like heme/steroid binding domain"/>
    <property type="match status" value="1"/>
</dbReference>
<keyword evidence="11" id="KW-0521">NADP</keyword>
<dbReference type="GO" id="GO:0030151">
    <property type="term" value="F:molybdenum ion binding"/>
    <property type="evidence" value="ECO:0007669"/>
    <property type="project" value="InterPro"/>
</dbReference>
<dbReference type="InterPro" id="IPR022407">
    <property type="entry name" value="OxRdtase_Mopterin_BS"/>
</dbReference>
<dbReference type="InterPro" id="IPR036374">
    <property type="entry name" value="OxRdtase_Mopterin-bd_sf"/>
</dbReference>
<dbReference type="Pfam" id="PF00174">
    <property type="entry name" value="Oxidored_molyb"/>
    <property type="match status" value="1"/>
</dbReference>
<comment type="similarity">
    <text evidence="4 17">Belongs to the nitrate reductase family.</text>
</comment>
<dbReference type="PRINTS" id="PR00407">
    <property type="entry name" value="EUMOPTERIN"/>
</dbReference>
<dbReference type="PANTHER" id="PTHR19372:SF7">
    <property type="entry name" value="SULFITE OXIDASE, MITOCHONDRIAL"/>
    <property type="match status" value="1"/>
</dbReference>
<keyword evidence="7" id="KW-0349">Heme</keyword>
<evidence type="ECO:0000256" key="11">
    <source>
        <dbReference type="ARBA" id="ARBA00022857"/>
    </source>
</evidence>
<comment type="catalytic activity">
    <reaction evidence="16">
        <text>nitrite + NADP(+) + H2O = nitrate + NADPH + H(+)</text>
        <dbReference type="Rhea" id="RHEA:19061"/>
        <dbReference type="ChEBI" id="CHEBI:15377"/>
        <dbReference type="ChEBI" id="CHEBI:15378"/>
        <dbReference type="ChEBI" id="CHEBI:16301"/>
        <dbReference type="ChEBI" id="CHEBI:17632"/>
        <dbReference type="ChEBI" id="CHEBI:57783"/>
        <dbReference type="ChEBI" id="CHEBI:58349"/>
        <dbReference type="EC" id="1.7.1.3"/>
    </reaction>
</comment>
<dbReference type="AlphaFoldDB" id="A0AAD4Q181"/>
<dbReference type="Pfam" id="PF03404">
    <property type="entry name" value="Mo-co_dimer"/>
    <property type="match status" value="1"/>
</dbReference>
<comment type="cofactor">
    <cofactor evidence="2">
        <name>FAD</name>
        <dbReference type="ChEBI" id="CHEBI:57692"/>
    </cofactor>
</comment>
<dbReference type="RefSeq" id="XP_046072893.1">
    <property type="nucleotide sequence ID" value="XM_046211010.1"/>
</dbReference>
<feature type="domain" description="FAD-binding FR-type" evidence="21">
    <location>
        <begin position="635"/>
        <end position="746"/>
    </location>
</feature>
<sequence length="887" mass="99480">MATITQTSLIDHEKLLKISNKQKLYPTISSLTKARENVEVREVSAKTEPLPDIPLPPPSKTPTEVLKIDRDTPDHHVPRDPRLIRLTGVHPFNVEPPLTTLFNEGFLTPPELFYVRNHGPVPQVRDKDIPSWEISIEGLVEKPIVLNFKQVLQEFDQITAPVTMVCAGNRRKEQNQVRKSKGFSWGAAGISTALWTGPMMADIIKRAKPLRKAKYVCMEGADKLPNGYYGTSVKLNWVFDPNRGIMLAHRMNGEPLPPDHGRPLRAVIPGQIGGRSVKWLKKLILTDKPSENWYHINDNRVLPTMVTPEQAAQEPKWWTDDRYAIYDLNVNSVAAFPQHNEELHLSTAGPIYTAKGYAYGGGGRRINRVEISLDTGRSWRLANIEYPEDKYRDFESTLFEGRVDMYWREASFCWCFWNLEIPVSILKESSAILVRATDESLNIQPRDMYWSVLGMMNNPWFRVAILKEDDVLRFEHPTLPALQPGGWMDRVKKAGGDLTNGQWGEKSKDDEGSAASNRQPMKEISMKKDGVNRSINIEELKAHSSTAGAWFVVNGEVYDGTNFLEGHPGGAQSIVSAAATDASEEFLAIHSETAKAMMCYYHIGTLDKEAQDILKDDSQNQSSSQTPDEKFLHPKVWKKAELCAKESISWDTRIFTFKLENESQTLGLPTGQHLMLKLKDGSSSESIIRSYTPLSETNQMGTLDVLIKIYFATETSKGGKMTMALDKLSIGDTVDIKGPIGKLTYIGNGRVLLNDKERHVKSFRMICGGSGITPIFQILRGVMQDTTDPTECVVLDGNRLEEDILCREELDALVSGGDPRCTIVHTLTKPSSSWKGLKGRISEGLLKKYVVPREDSLVLICGPPAMESTAKEILLAQGWDEKDLVFF</sequence>
<comment type="subunit">
    <text evidence="5">Homodimer.</text>
</comment>
<keyword evidence="13" id="KW-0408">Iron</keyword>
<proteinExistence type="inferred from homology"/>
<dbReference type="PROSITE" id="PS51384">
    <property type="entry name" value="FAD_FR"/>
    <property type="match status" value="1"/>
</dbReference>
<feature type="domain" description="Cytochrome b5 heme-binding" evidence="20">
    <location>
        <begin position="532"/>
        <end position="607"/>
    </location>
</feature>
<dbReference type="InterPro" id="IPR036400">
    <property type="entry name" value="Cyt_B5-like_heme/steroid_sf"/>
</dbReference>
<dbReference type="Pfam" id="PF00970">
    <property type="entry name" value="FAD_binding_6"/>
    <property type="match status" value="1"/>
</dbReference>
<dbReference type="Gene3D" id="2.40.30.10">
    <property type="entry name" value="Translation factors"/>
    <property type="match status" value="1"/>
</dbReference>
<evidence type="ECO:0000256" key="8">
    <source>
        <dbReference type="ARBA" id="ARBA00022630"/>
    </source>
</evidence>
<evidence type="ECO:0000256" key="13">
    <source>
        <dbReference type="ARBA" id="ARBA00023004"/>
    </source>
</evidence>
<dbReference type="InterPro" id="IPR008333">
    <property type="entry name" value="Cbr1-like_FAD-bd_dom"/>
</dbReference>
<dbReference type="InterPro" id="IPR001433">
    <property type="entry name" value="OxRdtase_FAD/NAD-bd"/>
</dbReference>
<keyword evidence="8" id="KW-0285">Flavoprotein</keyword>
<evidence type="ECO:0000256" key="7">
    <source>
        <dbReference type="ARBA" id="ARBA00022617"/>
    </source>
</evidence>
<evidence type="ECO:0000256" key="18">
    <source>
        <dbReference type="PIRSR" id="PIRSR000233-1"/>
    </source>
</evidence>
<dbReference type="GO" id="GO:0006790">
    <property type="term" value="P:sulfur compound metabolic process"/>
    <property type="evidence" value="ECO:0007669"/>
    <property type="project" value="TreeGrafter"/>
</dbReference>
<dbReference type="GO" id="GO:0043546">
    <property type="term" value="F:molybdopterin cofactor binding"/>
    <property type="evidence" value="ECO:0007669"/>
    <property type="project" value="InterPro"/>
</dbReference>
<feature type="region of interest" description="Disordered" evidence="19">
    <location>
        <begin position="498"/>
        <end position="528"/>
    </location>
</feature>
<dbReference type="InterPro" id="IPR017927">
    <property type="entry name" value="FAD-bd_FR_type"/>
</dbReference>
<evidence type="ECO:0000259" key="21">
    <source>
        <dbReference type="PROSITE" id="PS51384"/>
    </source>
</evidence>
<dbReference type="InterPro" id="IPR017938">
    <property type="entry name" value="Riboflavin_synthase-like_b-brl"/>
</dbReference>
<keyword evidence="14 17" id="KW-0534">Nitrate assimilation</keyword>
<comment type="cofactor">
    <cofactor evidence="1">
        <name>heme</name>
        <dbReference type="ChEBI" id="CHEBI:30413"/>
    </cofactor>
</comment>
<gene>
    <name evidence="22" type="ORF">BGW36DRAFT_293550</name>
</gene>
<keyword evidence="9 18" id="KW-0479">Metal-binding</keyword>
<evidence type="ECO:0000256" key="10">
    <source>
        <dbReference type="ARBA" id="ARBA00022827"/>
    </source>
</evidence>
<evidence type="ECO:0000256" key="6">
    <source>
        <dbReference type="ARBA" id="ARBA00022505"/>
    </source>
</evidence>
<dbReference type="PRINTS" id="PR00363">
    <property type="entry name" value="CYTOCHROMEB5"/>
</dbReference>
<dbReference type="Gene3D" id="3.40.50.80">
    <property type="entry name" value="Nucleotide-binding domain of ferredoxin-NADP reductase (FNR) module"/>
    <property type="match status" value="1"/>
</dbReference>
<dbReference type="SMART" id="SM01117">
    <property type="entry name" value="Cyt-b5"/>
    <property type="match status" value="1"/>
</dbReference>
<dbReference type="PROSITE" id="PS00191">
    <property type="entry name" value="CYTOCHROME_B5_1"/>
    <property type="match status" value="1"/>
</dbReference>
<evidence type="ECO:0000313" key="23">
    <source>
        <dbReference type="Proteomes" id="UP001201262"/>
    </source>
</evidence>
<dbReference type="InterPro" id="IPR014756">
    <property type="entry name" value="Ig_E-set"/>
</dbReference>
<dbReference type="SUPFAM" id="SSF55856">
    <property type="entry name" value="Cytochrome b5-like heme/steroid binding domain"/>
    <property type="match status" value="1"/>
</dbReference>
<dbReference type="PRINTS" id="PR00406">
    <property type="entry name" value="CYTB5RDTASE"/>
</dbReference>
<dbReference type="InterPro" id="IPR008335">
    <property type="entry name" value="Mopterin_OxRdtase_euk"/>
</dbReference>
<dbReference type="SUPFAM" id="SSF56524">
    <property type="entry name" value="Oxidoreductase molybdopterin-binding domain"/>
    <property type="match status" value="1"/>
</dbReference>
<dbReference type="GeneID" id="70241297"/>
<keyword evidence="12" id="KW-0560">Oxidoreductase</keyword>
<evidence type="ECO:0000256" key="16">
    <source>
        <dbReference type="ARBA" id="ARBA00049155"/>
    </source>
</evidence>
<keyword evidence="10" id="KW-0274">FAD</keyword>
<dbReference type="PROSITE" id="PS50255">
    <property type="entry name" value="CYTOCHROME_B5_2"/>
    <property type="match status" value="1"/>
</dbReference>
<dbReference type="InterPro" id="IPR000572">
    <property type="entry name" value="OxRdtase_Mopterin-bd_dom"/>
</dbReference>
<keyword evidence="15" id="KW-1015">Disulfide bond</keyword>
<evidence type="ECO:0000256" key="12">
    <source>
        <dbReference type="ARBA" id="ARBA00023002"/>
    </source>
</evidence>
<keyword evidence="6 18" id="KW-0500">Molybdenum</keyword>
<dbReference type="PANTHER" id="PTHR19372">
    <property type="entry name" value="SULFITE REDUCTASE"/>
    <property type="match status" value="1"/>
</dbReference>
<dbReference type="InterPro" id="IPR005066">
    <property type="entry name" value="MoCF_OxRdtse_dimer"/>
</dbReference>
<dbReference type="FunFam" id="3.90.420.10:FF:000005">
    <property type="entry name" value="Nitrate reductase"/>
    <property type="match status" value="1"/>
</dbReference>
<dbReference type="Pfam" id="PF00175">
    <property type="entry name" value="NAD_binding_1"/>
    <property type="match status" value="1"/>
</dbReference>
<evidence type="ECO:0000313" key="22">
    <source>
        <dbReference type="EMBL" id="KAH8698429.1"/>
    </source>
</evidence>
<feature type="binding site" evidence="18">
    <location>
        <position position="166"/>
    </location>
    <ligand>
        <name>Mo-molybdopterin</name>
        <dbReference type="ChEBI" id="CHEBI:71302"/>
    </ligand>
    <ligandPart>
        <name>Mo</name>
        <dbReference type="ChEBI" id="CHEBI:28685"/>
    </ligandPart>
</feature>
<evidence type="ECO:0000256" key="9">
    <source>
        <dbReference type="ARBA" id="ARBA00022723"/>
    </source>
</evidence>
<comment type="function">
    <text evidence="3 17">Nitrate reductase is a key enzyme involved in the first step of nitrate assimilation in plants, fungi and bacteria.</text>
</comment>
<comment type="caution">
    <text evidence="22">The sequence shown here is derived from an EMBL/GenBank/DDBJ whole genome shotgun (WGS) entry which is preliminary data.</text>
</comment>
<evidence type="ECO:0000256" key="14">
    <source>
        <dbReference type="ARBA" id="ARBA00023063"/>
    </source>
</evidence>
<dbReference type="GO" id="GO:0042128">
    <property type="term" value="P:nitrate assimilation"/>
    <property type="evidence" value="ECO:0007669"/>
    <property type="project" value="UniProtKB-KW"/>
</dbReference>
<dbReference type="PROSITE" id="PS00559">
    <property type="entry name" value="MOLYBDOPTERIN_EUK"/>
    <property type="match status" value="1"/>
</dbReference>
<dbReference type="EMBL" id="JAJTJA010000005">
    <property type="protein sequence ID" value="KAH8698429.1"/>
    <property type="molecule type" value="Genomic_DNA"/>
</dbReference>
<name>A0AAD4Q181_9EURO</name>
<evidence type="ECO:0000256" key="4">
    <source>
        <dbReference type="ARBA" id="ARBA00006253"/>
    </source>
</evidence>
<dbReference type="GO" id="GO:0006809">
    <property type="term" value="P:nitric oxide biosynthetic process"/>
    <property type="evidence" value="ECO:0007669"/>
    <property type="project" value="InterPro"/>
</dbReference>
<evidence type="ECO:0000256" key="19">
    <source>
        <dbReference type="SAM" id="MobiDB-lite"/>
    </source>
</evidence>
<dbReference type="PIRSF" id="PIRSF000233">
    <property type="entry name" value="Nitr_rd_NADH"/>
    <property type="match status" value="1"/>
</dbReference>
<dbReference type="Gene3D" id="2.60.40.650">
    <property type="match status" value="1"/>
</dbReference>
<evidence type="ECO:0000256" key="1">
    <source>
        <dbReference type="ARBA" id="ARBA00001971"/>
    </source>
</evidence>
<dbReference type="InterPro" id="IPR001199">
    <property type="entry name" value="Cyt_B5-like_heme/steroid-bd"/>
</dbReference>
<evidence type="ECO:0000256" key="5">
    <source>
        <dbReference type="ARBA" id="ARBA00011738"/>
    </source>
</evidence>
<dbReference type="GO" id="GO:0008482">
    <property type="term" value="F:sulfite oxidase activity"/>
    <property type="evidence" value="ECO:0007669"/>
    <property type="project" value="TreeGrafter"/>
</dbReference>
<dbReference type="InterPro" id="IPR039261">
    <property type="entry name" value="FNR_nucleotide-bd"/>
</dbReference>
<evidence type="ECO:0000256" key="3">
    <source>
        <dbReference type="ARBA" id="ARBA00003838"/>
    </source>
</evidence>
<dbReference type="CDD" id="cd06183">
    <property type="entry name" value="cyt_b5_reduct_like"/>
    <property type="match status" value="1"/>
</dbReference>
<dbReference type="SUPFAM" id="SSF63380">
    <property type="entry name" value="Riboflavin synthase domain-like"/>
    <property type="match status" value="1"/>
</dbReference>
<dbReference type="Pfam" id="PF00173">
    <property type="entry name" value="Cyt-b5"/>
    <property type="match status" value="1"/>
</dbReference>
<dbReference type="GO" id="GO:0020037">
    <property type="term" value="F:heme binding"/>
    <property type="evidence" value="ECO:0007669"/>
    <property type="project" value="InterPro"/>
</dbReference>
<feature type="region of interest" description="Disordered" evidence="19">
    <location>
        <begin position="43"/>
        <end position="65"/>
    </location>
</feature>
<dbReference type="SUPFAM" id="SSF52343">
    <property type="entry name" value="Ferredoxin reductase-like, C-terminal NADP-linked domain"/>
    <property type="match status" value="1"/>
</dbReference>
<feature type="compositionally biased region" description="Pro residues" evidence="19">
    <location>
        <begin position="51"/>
        <end position="60"/>
    </location>
</feature>
<dbReference type="FunFam" id="2.40.30.10:FF:000021">
    <property type="entry name" value="NADH-cytochrome b5 reductase"/>
    <property type="match status" value="1"/>
</dbReference>
<protein>
    <recommendedName>
        <fullName evidence="17">Nitrate reductase</fullName>
    </recommendedName>
</protein>